<name>A0A0D6M4E7_9BILA</name>
<dbReference type="InterPro" id="IPR004988">
    <property type="entry name" value="DUF273"/>
</dbReference>
<evidence type="ECO:0000313" key="1">
    <source>
        <dbReference type="EMBL" id="EPB74767.1"/>
    </source>
</evidence>
<reference evidence="1 2" key="1">
    <citation type="submission" date="2013-05" db="EMBL/GenBank/DDBJ databases">
        <title>Draft genome of the parasitic nematode Anyclostoma ceylanicum.</title>
        <authorList>
            <person name="Mitreva M."/>
        </authorList>
    </citation>
    <scope>NUCLEOTIDE SEQUENCE [LARGE SCALE GENOMIC DNA]</scope>
</reference>
<keyword evidence="2" id="KW-1185">Reference proteome</keyword>
<dbReference type="Proteomes" id="UP000054495">
    <property type="component" value="Unassembled WGS sequence"/>
</dbReference>
<sequence>MLKHYDYVLFLDSDIGVVNPRRRIEEFLDPHVDIIFYDRFYIWEVMAGSYLAYLAERILPEKNTELSTCLRIFDDIKGYGDLFLYEGTGWARDPRMTNSKWSKERDFMFHNMKKKTLKSYTSTPIP</sequence>
<dbReference type="Gene3D" id="3.90.550.10">
    <property type="entry name" value="Spore Coat Polysaccharide Biosynthesis Protein SpsA, Chain A"/>
    <property type="match status" value="1"/>
</dbReference>
<dbReference type="PANTHER" id="PTHR31562">
    <property type="entry name" value="PROTEIN CBG18972"/>
    <property type="match status" value="1"/>
</dbReference>
<evidence type="ECO:0000313" key="2">
    <source>
        <dbReference type="Proteomes" id="UP000054495"/>
    </source>
</evidence>
<proteinExistence type="predicted"/>
<dbReference type="AlphaFoldDB" id="A0A0D6M4E7"/>
<organism evidence="1 2">
    <name type="scientific">Ancylostoma ceylanicum</name>
    <dbReference type="NCBI Taxonomy" id="53326"/>
    <lineage>
        <taxon>Eukaryota</taxon>
        <taxon>Metazoa</taxon>
        <taxon>Ecdysozoa</taxon>
        <taxon>Nematoda</taxon>
        <taxon>Chromadorea</taxon>
        <taxon>Rhabditida</taxon>
        <taxon>Rhabditina</taxon>
        <taxon>Rhabditomorpha</taxon>
        <taxon>Strongyloidea</taxon>
        <taxon>Ancylostomatidae</taxon>
        <taxon>Ancylostomatinae</taxon>
        <taxon>Ancylostoma</taxon>
    </lineage>
</organism>
<accession>A0A0D6M4E7</accession>
<dbReference type="EMBL" id="KE124929">
    <property type="protein sequence ID" value="EPB74767.1"/>
    <property type="molecule type" value="Genomic_DNA"/>
</dbReference>
<evidence type="ECO:0008006" key="3">
    <source>
        <dbReference type="Google" id="ProtNLM"/>
    </source>
</evidence>
<dbReference type="PANTHER" id="PTHR31562:SF9">
    <property type="entry name" value="GLYCOSYLTRANSFERASE FAMILY 8 PROTEIN"/>
    <property type="match status" value="1"/>
</dbReference>
<gene>
    <name evidence="1" type="ORF">ANCCEY_06132</name>
</gene>
<dbReference type="Pfam" id="PF03314">
    <property type="entry name" value="DUF273"/>
    <property type="match status" value="2"/>
</dbReference>
<protein>
    <recommendedName>
        <fullName evidence="3">Nucleotide-diphospho-sugar transferase domain-containing protein</fullName>
    </recommendedName>
</protein>
<dbReference type="InterPro" id="IPR029044">
    <property type="entry name" value="Nucleotide-diphossugar_trans"/>
</dbReference>